<evidence type="ECO:0000256" key="3">
    <source>
        <dbReference type="ARBA" id="ARBA00022618"/>
    </source>
</evidence>
<evidence type="ECO:0000313" key="9">
    <source>
        <dbReference type="Proteomes" id="UP001479436"/>
    </source>
</evidence>
<dbReference type="PANTHER" id="PTHR21567">
    <property type="entry name" value="CLASP"/>
    <property type="match status" value="1"/>
</dbReference>
<dbReference type="InterPro" id="IPR024395">
    <property type="entry name" value="CLASP_N_dom"/>
</dbReference>
<keyword evidence="5" id="KW-0131">Cell cycle</keyword>
<comment type="caution">
    <text evidence="8">The sequence shown here is derived from an EMBL/GenBank/DDBJ whole genome shotgun (WGS) entry which is preliminary data.</text>
</comment>
<dbReference type="InterPro" id="IPR016024">
    <property type="entry name" value="ARM-type_fold"/>
</dbReference>
<dbReference type="PANTHER" id="PTHR21567:SF9">
    <property type="entry name" value="CLIP-ASSOCIATING PROTEIN"/>
    <property type="match status" value="1"/>
</dbReference>
<comment type="subcellular location">
    <subcellularLocation>
        <location evidence="1">Cytoplasm</location>
        <location evidence="1">Cytoskeleton</location>
        <location evidence="1">Spindle</location>
    </subcellularLocation>
</comment>
<evidence type="ECO:0000259" key="7">
    <source>
        <dbReference type="SMART" id="SM01349"/>
    </source>
</evidence>
<dbReference type="SUPFAM" id="SSF48371">
    <property type="entry name" value="ARM repeat"/>
    <property type="match status" value="1"/>
</dbReference>
<keyword evidence="4" id="KW-0493">Microtubule</keyword>
<reference evidence="8 9" key="1">
    <citation type="submission" date="2023-04" db="EMBL/GenBank/DDBJ databases">
        <title>Genome of Basidiobolus ranarum AG-B5.</title>
        <authorList>
            <person name="Stajich J.E."/>
            <person name="Carter-House D."/>
            <person name="Gryganskyi A."/>
        </authorList>
    </citation>
    <scope>NUCLEOTIDE SEQUENCE [LARGE SCALE GENOMIC DNA]</scope>
    <source>
        <strain evidence="8 9">AG-B5</strain>
    </source>
</reference>
<keyword evidence="3" id="KW-0132">Cell division</keyword>
<feature type="compositionally biased region" description="Low complexity" evidence="6">
    <location>
        <begin position="366"/>
        <end position="382"/>
    </location>
</feature>
<proteinExistence type="inferred from homology"/>
<name>A0ABR2WM50_9FUNG</name>
<sequence length="583" mass="63890">MTTGFTEKSYEAEVNAYNEICLTSTEEQWDKRRDVITNLKASLEEAVLLENFIATSLIVSNQIIECIKSERTQLCNLAMDYVEEIAKHAESKFDPLAEHYLPVILKNCGRTNKIVRLKAGNCLMGILANVGPTSWFGAMLNEKTHENKDIRFHVAKGLSVILNMDKYDITHFLSPIEETIAVAIGDASSEVREFGLQSYRQFFQKLPEREQSFRANLDISTLKTLEKLQARQAATTNKKSQRPGIAELKKQMKAKMMANKQVEDVVIMIAEPEKAPDTSSEVILETVKPQEDTQNVNNSYQDTTPESETSINPIEQSKNSSEVGPPSPKRPAEHTKGTSPPPKKMSSTAIPQLNKALFGEAEKALPTKAAAPKPQLKAPKTARPNSSLEMSKPINRPPSASLVKSNASRPALSNPAPGLKRTSVTVTGGAQRVVNKTAPLKKSATTSISKKPTVEPKAPLQSQNRTIKKPLMKPVIAHPTAKVDSGMPTPNTKRSGAETTSQIHKRTLSPHIELNNTLDSKLPKPTRFKSGNFSRPTASSNARVSATSEAMKLKEANTRGSTASGKTRKIIGTTGPLRVKRSN</sequence>
<gene>
    <name evidence="8" type="ORF">K7432_011569</name>
</gene>
<feature type="compositionally biased region" description="Polar residues" evidence="6">
    <location>
        <begin position="529"/>
        <end position="548"/>
    </location>
</feature>
<evidence type="ECO:0000256" key="4">
    <source>
        <dbReference type="ARBA" id="ARBA00022701"/>
    </source>
</evidence>
<keyword evidence="9" id="KW-1185">Reference proteome</keyword>
<keyword evidence="5" id="KW-0498">Mitosis</keyword>
<comment type="similarity">
    <text evidence="2">Belongs to the CLASP family.</text>
</comment>
<feature type="domain" description="TOG" evidence="7">
    <location>
        <begin position="9"/>
        <end position="238"/>
    </location>
</feature>
<dbReference type="Gene3D" id="1.25.10.10">
    <property type="entry name" value="Leucine-rich Repeat Variant"/>
    <property type="match status" value="1"/>
</dbReference>
<protein>
    <recommendedName>
        <fullName evidence="7">TOG domain-containing protein</fullName>
    </recommendedName>
</protein>
<dbReference type="InterPro" id="IPR034085">
    <property type="entry name" value="TOG"/>
</dbReference>
<dbReference type="InterPro" id="IPR011989">
    <property type="entry name" value="ARM-like"/>
</dbReference>
<feature type="compositionally biased region" description="Polar residues" evidence="6">
    <location>
        <begin position="292"/>
        <end position="322"/>
    </location>
</feature>
<dbReference type="EMBL" id="JASJQH010000907">
    <property type="protein sequence ID" value="KAK9762573.1"/>
    <property type="molecule type" value="Genomic_DNA"/>
</dbReference>
<evidence type="ECO:0000256" key="1">
    <source>
        <dbReference type="ARBA" id="ARBA00004186"/>
    </source>
</evidence>
<dbReference type="Proteomes" id="UP001479436">
    <property type="component" value="Unassembled WGS sequence"/>
</dbReference>
<evidence type="ECO:0000256" key="6">
    <source>
        <dbReference type="SAM" id="MobiDB-lite"/>
    </source>
</evidence>
<accession>A0ABR2WM50</accession>
<dbReference type="Pfam" id="PF12348">
    <property type="entry name" value="CLASP_N"/>
    <property type="match status" value="1"/>
</dbReference>
<feature type="region of interest" description="Disordered" evidence="6">
    <location>
        <begin position="286"/>
        <end position="583"/>
    </location>
</feature>
<evidence type="ECO:0000256" key="2">
    <source>
        <dbReference type="ARBA" id="ARBA00009549"/>
    </source>
</evidence>
<dbReference type="SMART" id="SM01349">
    <property type="entry name" value="TOG"/>
    <property type="match status" value="1"/>
</dbReference>
<feature type="compositionally biased region" description="Polar residues" evidence="6">
    <location>
        <begin position="488"/>
        <end position="502"/>
    </location>
</feature>
<organism evidence="8 9">
    <name type="scientific">Basidiobolus ranarum</name>
    <dbReference type="NCBI Taxonomy" id="34480"/>
    <lineage>
        <taxon>Eukaryota</taxon>
        <taxon>Fungi</taxon>
        <taxon>Fungi incertae sedis</taxon>
        <taxon>Zoopagomycota</taxon>
        <taxon>Entomophthoromycotina</taxon>
        <taxon>Basidiobolomycetes</taxon>
        <taxon>Basidiobolales</taxon>
        <taxon>Basidiobolaceae</taxon>
        <taxon>Basidiobolus</taxon>
    </lineage>
</organism>
<evidence type="ECO:0000256" key="5">
    <source>
        <dbReference type="ARBA" id="ARBA00022776"/>
    </source>
</evidence>
<evidence type="ECO:0000313" key="8">
    <source>
        <dbReference type="EMBL" id="KAK9762573.1"/>
    </source>
</evidence>